<evidence type="ECO:0000259" key="17">
    <source>
        <dbReference type="PROSITE" id="PS50901"/>
    </source>
</evidence>
<dbReference type="Gene3D" id="1.10.10.10">
    <property type="entry name" value="Winged helix-like DNA-binding domain superfamily/Winged helix DNA-binding domain"/>
    <property type="match status" value="1"/>
</dbReference>
<dbReference type="Proteomes" id="UP000501726">
    <property type="component" value="Chromosome"/>
</dbReference>
<dbReference type="InterPro" id="IPR050206">
    <property type="entry name" value="FtsK/SpoIIIE/SftA"/>
</dbReference>
<dbReference type="GO" id="GO:0007059">
    <property type="term" value="P:chromosome segregation"/>
    <property type="evidence" value="ECO:0007669"/>
    <property type="project" value="UniProtKB-KW"/>
</dbReference>
<dbReference type="InterPro" id="IPR036388">
    <property type="entry name" value="WH-like_DNA-bd_sf"/>
</dbReference>
<feature type="transmembrane region" description="Helical" evidence="16">
    <location>
        <begin position="126"/>
        <end position="150"/>
    </location>
</feature>
<feature type="compositionally biased region" description="Polar residues" evidence="15">
    <location>
        <begin position="348"/>
        <end position="359"/>
    </location>
</feature>
<keyword evidence="12 16" id="KW-0472">Membrane</keyword>
<dbReference type="SUPFAM" id="SSF46785">
    <property type="entry name" value="Winged helix' DNA-binding domain"/>
    <property type="match status" value="1"/>
</dbReference>
<feature type="binding site" evidence="14">
    <location>
        <begin position="640"/>
        <end position="647"/>
    </location>
    <ligand>
        <name>ATP</name>
        <dbReference type="ChEBI" id="CHEBI:30616"/>
    </ligand>
</feature>
<keyword evidence="6 16" id="KW-0812">Transmembrane</keyword>
<evidence type="ECO:0000256" key="9">
    <source>
        <dbReference type="ARBA" id="ARBA00022840"/>
    </source>
</evidence>
<evidence type="ECO:0000256" key="5">
    <source>
        <dbReference type="ARBA" id="ARBA00022618"/>
    </source>
</evidence>
<dbReference type="RefSeq" id="WP_173271410.1">
    <property type="nucleotide sequence ID" value="NZ_AP021889.1"/>
</dbReference>
<dbReference type="GO" id="GO:0003677">
    <property type="term" value="F:DNA binding"/>
    <property type="evidence" value="ECO:0007669"/>
    <property type="project" value="UniProtKB-KW"/>
</dbReference>
<keyword evidence="13" id="KW-0131">Cell cycle</keyword>
<evidence type="ECO:0000313" key="18">
    <source>
        <dbReference type="EMBL" id="BBP45575.1"/>
    </source>
</evidence>
<evidence type="ECO:0000256" key="12">
    <source>
        <dbReference type="ARBA" id="ARBA00023136"/>
    </source>
</evidence>
<feature type="region of interest" description="Disordered" evidence="15">
    <location>
        <begin position="1"/>
        <end position="40"/>
    </location>
</feature>
<proteinExistence type="inferred from homology"/>
<evidence type="ECO:0000256" key="14">
    <source>
        <dbReference type="PROSITE-ProRule" id="PRU00289"/>
    </source>
</evidence>
<reference evidence="19" key="1">
    <citation type="submission" date="2019-11" db="EMBL/GenBank/DDBJ databases">
        <title>Isolation and characterization of two novel species in the genus Thiomicrorhabdus.</title>
        <authorList>
            <person name="Mochizuki J."/>
            <person name="Kojima H."/>
            <person name="Fukui M."/>
        </authorList>
    </citation>
    <scope>NUCLEOTIDE SEQUENCE [LARGE SCALE GENOMIC DNA]</scope>
    <source>
        <strain evidence="19">aks77</strain>
    </source>
</reference>
<comment type="subcellular location">
    <subcellularLocation>
        <location evidence="1">Cell membrane</location>
        <topology evidence="1">Multi-pass membrane protein</topology>
    </subcellularLocation>
</comment>
<organism evidence="18 19">
    <name type="scientific">Thiosulfatimonas sediminis</name>
    <dbReference type="NCBI Taxonomy" id="2675054"/>
    <lineage>
        <taxon>Bacteria</taxon>
        <taxon>Pseudomonadati</taxon>
        <taxon>Pseudomonadota</taxon>
        <taxon>Gammaproteobacteria</taxon>
        <taxon>Thiotrichales</taxon>
        <taxon>Piscirickettsiaceae</taxon>
        <taxon>Thiosulfatimonas</taxon>
    </lineage>
</organism>
<feature type="compositionally biased region" description="Polar residues" evidence="15">
    <location>
        <begin position="967"/>
        <end position="977"/>
    </location>
</feature>
<evidence type="ECO:0000256" key="13">
    <source>
        <dbReference type="ARBA" id="ARBA00023306"/>
    </source>
</evidence>
<protein>
    <recommendedName>
        <fullName evidence="3">DNA translocase FtsK</fullName>
    </recommendedName>
</protein>
<feature type="region of interest" description="Disordered" evidence="15">
    <location>
        <begin position="967"/>
        <end position="992"/>
    </location>
</feature>
<keyword evidence="4" id="KW-1003">Cell membrane</keyword>
<evidence type="ECO:0000256" key="8">
    <source>
        <dbReference type="ARBA" id="ARBA00022829"/>
    </source>
</evidence>
<evidence type="ECO:0000256" key="4">
    <source>
        <dbReference type="ARBA" id="ARBA00022475"/>
    </source>
</evidence>
<dbReference type="InterPro" id="IPR036390">
    <property type="entry name" value="WH_DNA-bd_sf"/>
</dbReference>
<dbReference type="InterPro" id="IPR025199">
    <property type="entry name" value="FtsK_4TM"/>
</dbReference>
<dbReference type="Pfam" id="PF13491">
    <property type="entry name" value="FtsK_4TM"/>
    <property type="match status" value="1"/>
</dbReference>
<gene>
    <name evidence="18" type="ORF">THMIRHAS_09480</name>
</gene>
<dbReference type="InterPro" id="IPR027417">
    <property type="entry name" value="P-loop_NTPase"/>
</dbReference>
<dbReference type="Pfam" id="PF17854">
    <property type="entry name" value="FtsK_alpha"/>
    <property type="match status" value="1"/>
</dbReference>
<evidence type="ECO:0000256" key="7">
    <source>
        <dbReference type="ARBA" id="ARBA00022741"/>
    </source>
</evidence>
<feature type="transmembrane region" description="Helical" evidence="16">
    <location>
        <begin position="82"/>
        <end position="101"/>
    </location>
</feature>
<evidence type="ECO:0000256" key="2">
    <source>
        <dbReference type="ARBA" id="ARBA00006474"/>
    </source>
</evidence>
<keyword evidence="5" id="KW-0132">Cell division</keyword>
<evidence type="ECO:0000256" key="6">
    <source>
        <dbReference type="ARBA" id="ARBA00022692"/>
    </source>
</evidence>
<comment type="similarity">
    <text evidence="2">Belongs to the FtsK/SpoIIIE/SftA family.</text>
</comment>
<dbReference type="KEGG" id="tse:THMIRHAS_09480"/>
<evidence type="ECO:0000256" key="10">
    <source>
        <dbReference type="ARBA" id="ARBA00022989"/>
    </source>
</evidence>
<dbReference type="GO" id="GO:0051301">
    <property type="term" value="P:cell division"/>
    <property type="evidence" value="ECO:0007669"/>
    <property type="project" value="UniProtKB-KW"/>
</dbReference>
<feature type="compositionally biased region" description="Polar residues" evidence="15">
    <location>
        <begin position="450"/>
        <end position="474"/>
    </location>
</feature>
<evidence type="ECO:0000256" key="3">
    <source>
        <dbReference type="ARBA" id="ARBA00020887"/>
    </source>
</evidence>
<keyword evidence="7 14" id="KW-0547">Nucleotide-binding</keyword>
<evidence type="ECO:0000256" key="15">
    <source>
        <dbReference type="SAM" id="MobiDB-lite"/>
    </source>
</evidence>
<dbReference type="InterPro" id="IPR002543">
    <property type="entry name" value="FtsK_dom"/>
</dbReference>
<dbReference type="FunFam" id="3.40.50.300:FF:000209">
    <property type="entry name" value="Cell division protein FtsK"/>
    <property type="match status" value="1"/>
</dbReference>
<dbReference type="EMBL" id="AP021889">
    <property type="protein sequence ID" value="BBP45575.1"/>
    <property type="molecule type" value="Genomic_DNA"/>
</dbReference>
<dbReference type="GO" id="GO:0005524">
    <property type="term" value="F:ATP binding"/>
    <property type="evidence" value="ECO:0007669"/>
    <property type="project" value="UniProtKB-UniRule"/>
</dbReference>
<keyword evidence="11" id="KW-0238">DNA-binding</keyword>
<name>A0A6F8PTX6_9GAMM</name>
<keyword evidence="9 14" id="KW-0067">ATP-binding</keyword>
<dbReference type="PROSITE" id="PS50901">
    <property type="entry name" value="FTSK"/>
    <property type="match status" value="1"/>
</dbReference>
<feature type="domain" description="FtsK" evidence="17">
    <location>
        <begin position="623"/>
        <end position="840"/>
    </location>
</feature>
<dbReference type="Gene3D" id="3.40.50.300">
    <property type="entry name" value="P-loop containing nucleotide triphosphate hydrolases"/>
    <property type="match status" value="1"/>
</dbReference>
<dbReference type="PANTHER" id="PTHR22683:SF41">
    <property type="entry name" value="DNA TRANSLOCASE FTSK"/>
    <property type="match status" value="1"/>
</dbReference>
<dbReference type="CDD" id="cd01127">
    <property type="entry name" value="TrwB_TraG_TraD_VirD4"/>
    <property type="match status" value="1"/>
</dbReference>
<dbReference type="AlphaFoldDB" id="A0A6F8PTX6"/>
<dbReference type="Pfam" id="PF01580">
    <property type="entry name" value="FtsK_SpoIIIE"/>
    <property type="match status" value="1"/>
</dbReference>
<keyword evidence="8" id="KW-0159">Chromosome partition</keyword>
<dbReference type="GO" id="GO:0005886">
    <property type="term" value="C:plasma membrane"/>
    <property type="evidence" value="ECO:0007669"/>
    <property type="project" value="UniProtKB-SubCell"/>
</dbReference>
<feature type="compositionally biased region" description="Basic and acidic residues" evidence="15">
    <location>
        <begin position="13"/>
        <end position="28"/>
    </location>
</feature>
<evidence type="ECO:0000256" key="1">
    <source>
        <dbReference type="ARBA" id="ARBA00004651"/>
    </source>
</evidence>
<feature type="region of interest" description="Disordered" evidence="15">
    <location>
        <begin position="328"/>
        <end position="366"/>
    </location>
</feature>
<sequence length="992" mass="107707">MSAARRKSAALKAETHTKGGNKETGRDALEEELNEKSQANQAAADRINQVHTAELSAASLQQDAQVSLLKTPDSYDWIIKDLVLIFCILFAVFLTIILAGYDPQDSGFNSSSSSGTVNNYGGHTGAWLSSLLFTLFGLFAYLLPLGIILAGWLTLRLPLRDDEGEIDYYRFFFSLLGVLLMVSAGAAMAHLFVHPQSFSEALPFNPGGIWGSLIGAFLVDSIDLLATTLLLLGLFALSISLLLSHSWMTILEVTGRLVLNLLTWARWRWHKTIDNSHKCQRFICQLRDALAPFYREKFKRLGLPSGPSRPIQDADQKILSAVPDELVNDQPSFSDSSRAPKILKAESASPSISDTTSDASIAAEEDKDKSSHSLFAKLKEKTSFISSASASQVKDNEAQSAVSDAPALEAKDDFVLTPYTEGTPTQAAVSDIQKYAPQVAATEEPEGGQDQATTFTPSSSVTVKMPSSQSSTNLPAQDFSAYLQGEYRLPSVELLDPYVPDEEGFSEEELTDLSFLLEQRLQEFGVKVTVESVQPGPVVTRFEILPAPGVKVSQINNLAKDLARVLSVKSVRVVDVIPGKAVVGIEIPNDKREIVSFRDVLSSGEFIKSKSPLSIAIGKDISGKPVVADVGRMPHLLVAGTTGSGKSVGVNSMILSMLFKSTPQEVRLIMIDPKMLELSVYDDIPHLLTPVVTDMNDAANALRWSVFEMDRRYQLMAKMGVRNIAGFNMKVQKAIDEGKPIIDPLYTQQASYGHKVADAPPTLVPLPYIVVVVDEFADMIMVVGKEVEQLIARIAQKARAAGIHLILATQRPSVNVITGLIKANIPTRISFMVNTKIDSRTILDQGGAEQLLGMGDMLYMPPGSGSPKRVHGAFMTDEEVIRVAEFVKSQGEPQYLDAITQAFATDESSGGAGGNGSKSAEEDPLYDQIVNFAIESRKISVSLIQRQFSIGYNRSARIVEAMSQSGLISSSKTSNGQREVLVGGDHLRGPSD</sequence>
<keyword evidence="10 16" id="KW-1133">Transmembrane helix</keyword>
<evidence type="ECO:0000313" key="19">
    <source>
        <dbReference type="Proteomes" id="UP000501726"/>
    </source>
</evidence>
<dbReference type="SUPFAM" id="SSF52540">
    <property type="entry name" value="P-loop containing nucleoside triphosphate hydrolases"/>
    <property type="match status" value="1"/>
</dbReference>
<keyword evidence="19" id="KW-1185">Reference proteome</keyword>
<dbReference type="Gene3D" id="3.30.980.40">
    <property type="match status" value="1"/>
</dbReference>
<feature type="transmembrane region" description="Helical" evidence="16">
    <location>
        <begin position="171"/>
        <end position="193"/>
    </location>
</feature>
<dbReference type="InterPro" id="IPR018541">
    <property type="entry name" value="Ftsk_gamma"/>
</dbReference>
<accession>A0A6F8PTX6</accession>
<dbReference type="SMART" id="SM00843">
    <property type="entry name" value="Ftsk_gamma"/>
    <property type="match status" value="1"/>
</dbReference>
<evidence type="ECO:0000256" key="11">
    <source>
        <dbReference type="ARBA" id="ARBA00023125"/>
    </source>
</evidence>
<dbReference type="Pfam" id="PF09397">
    <property type="entry name" value="FtsK_gamma"/>
    <property type="match status" value="1"/>
</dbReference>
<dbReference type="InterPro" id="IPR041027">
    <property type="entry name" value="FtsK_alpha"/>
</dbReference>
<dbReference type="PANTHER" id="PTHR22683">
    <property type="entry name" value="SPORULATION PROTEIN RELATED"/>
    <property type="match status" value="1"/>
</dbReference>
<feature type="region of interest" description="Disordered" evidence="15">
    <location>
        <begin position="439"/>
        <end position="474"/>
    </location>
</feature>
<evidence type="ECO:0000256" key="16">
    <source>
        <dbReference type="SAM" id="Phobius"/>
    </source>
</evidence>